<evidence type="ECO:0000256" key="1">
    <source>
        <dbReference type="SAM" id="Coils"/>
    </source>
</evidence>
<protein>
    <recommendedName>
        <fullName evidence="3">DUF6808 domain-containing protein</fullName>
    </recommendedName>
</protein>
<dbReference type="EMBL" id="CDOL01000225">
    <property type="protein sequence ID" value="CEN53099.1"/>
    <property type="molecule type" value="Genomic_DNA"/>
</dbReference>
<dbReference type="Proteomes" id="UP000038200">
    <property type="component" value="Unassembled WGS sequence"/>
</dbReference>
<keyword evidence="2" id="KW-1133">Transmembrane helix</keyword>
<keyword evidence="1" id="KW-0175">Coiled coil</keyword>
<keyword evidence="2" id="KW-0812">Transmembrane</keyword>
<gene>
    <name evidence="4" type="ORF">CCAND93_370002</name>
</gene>
<dbReference type="AlphaFoldDB" id="A0A0B7IR69"/>
<accession>A0A0B7IR69</accession>
<dbReference type="RefSeq" id="WP_042007827.1">
    <property type="nucleotide sequence ID" value="NZ_CDOL01000225.1"/>
</dbReference>
<keyword evidence="2" id="KW-0472">Membrane</keyword>
<sequence>MKYNNTFSIGILVIAVVFCLLSYRSCSQYKEKYETNSVQIKTLQDLLKAKKESLSENQTTILVEKDTFEIQSLNKEIEHLQALVKKLQSIQKPKIITKVDTIIKEVIVKDDNAIRKVNYDFNGWVYGSIISYRDSTGVNVNIKNDLSIVHKKDKKGRYVEVFDKNPYTTTEAIRSYYKLNNKKPIIKRWGVGPNLSYGINYKGDFLPYVGIGIQYNLIHF</sequence>
<feature type="transmembrane region" description="Helical" evidence="2">
    <location>
        <begin position="6"/>
        <end position="23"/>
    </location>
</feature>
<dbReference type="Pfam" id="PF20647">
    <property type="entry name" value="DUF6808"/>
    <property type="match status" value="1"/>
</dbReference>
<evidence type="ECO:0000313" key="5">
    <source>
        <dbReference type="Proteomes" id="UP000038200"/>
    </source>
</evidence>
<proteinExistence type="predicted"/>
<reference evidence="4 5" key="1">
    <citation type="submission" date="2015-01" db="EMBL/GenBank/DDBJ databases">
        <authorList>
            <person name="Xiang T."/>
            <person name="Song Y."/>
            <person name="Huang L."/>
            <person name="Wang B."/>
            <person name="Wu P."/>
        </authorList>
    </citation>
    <scope>NUCLEOTIDE SEQUENCE [LARGE SCALE GENOMIC DNA]</scope>
    <source>
        <strain evidence="4 5">CcD93</strain>
    </source>
</reference>
<feature type="domain" description="DUF6808" evidence="3">
    <location>
        <begin position="167"/>
        <end position="218"/>
    </location>
</feature>
<evidence type="ECO:0000259" key="3">
    <source>
        <dbReference type="Pfam" id="PF20647"/>
    </source>
</evidence>
<organism evidence="4 5">
    <name type="scientific">Capnocytophaga canis</name>
    <dbReference type="NCBI Taxonomy" id="1848903"/>
    <lineage>
        <taxon>Bacteria</taxon>
        <taxon>Pseudomonadati</taxon>
        <taxon>Bacteroidota</taxon>
        <taxon>Flavobacteriia</taxon>
        <taxon>Flavobacteriales</taxon>
        <taxon>Flavobacteriaceae</taxon>
        <taxon>Capnocytophaga</taxon>
    </lineage>
</organism>
<feature type="coiled-coil region" evidence="1">
    <location>
        <begin position="63"/>
        <end position="90"/>
    </location>
</feature>
<evidence type="ECO:0000256" key="2">
    <source>
        <dbReference type="SAM" id="Phobius"/>
    </source>
</evidence>
<dbReference type="InterPro" id="IPR049214">
    <property type="entry name" value="DUF6808"/>
</dbReference>
<name>A0A0B7IR69_9FLAO</name>
<evidence type="ECO:0000313" key="4">
    <source>
        <dbReference type="EMBL" id="CEN53099.1"/>
    </source>
</evidence>